<accession>A0A8H6TI90</accession>
<evidence type="ECO:0000256" key="1">
    <source>
        <dbReference type="ARBA" id="ARBA00000077"/>
    </source>
</evidence>
<keyword evidence="6" id="KW-0255">Endonuclease</keyword>
<dbReference type="InterPro" id="IPR012337">
    <property type="entry name" value="RNaseH-like_sf"/>
</dbReference>
<evidence type="ECO:0000256" key="6">
    <source>
        <dbReference type="ARBA" id="ARBA00022759"/>
    </source>
</evidence>
<dbReference type="CDD" id="cd09280">
    <property type="entry name" value="RNase_HI_eukaryote_like"/>
    <property type="match status" value="1"/>
</dbReference>
<evidence type="ECO:0000256" key="3">
    <source>
        <dbReference type="ARBA" id="ARBA00012180"/>
    </source>
</evidence>
<evidence type="ECO:0000256" key="2">
    <source>
        <dbReference type="ARBA" id="ARBA00005300"/>
    </source>
</evidence>
<protein>
    <recommendedName>
        <fullName evidence="3">ribonuclease H</fullName>
        <ecNumber evidence="3">3.1.26.4</ecNumber>
    </recommendedName>
</protein>
<dbReference type="Pfam" id="PF00075">
    <property type="entry name" value="RNase_H"/>
    <property type="match status" value="1"/>
</dbReference>
<evidence type="ECO:0000256" key="5">
    <source>
        <dbReference type="ARBA" id="ARBA00022723"/>
    </source>
</evidence>
<dbReference type="EMBL" id="JACAZE010000004">
    <property type="protein sequence ID" value="KAF7318203.1"/>
    <property type="molecule type" value="Genomic_DNA"/>
</dbReference>
<dbReference type="PROSITE" id="PS50879">
    <property type="entry name" value="RNASE_H_1"/>
    <property type="match status" value="1"/>
</dbReference>
<dbReference type="GO" id="GO:0003676">
    <property type="term" value="F:nucleic acid binding"/>
    <property type="evidence" value="ECO:0007669"/>
    <property type="project" value="InterPro"/>
</dbReference>
<dbReference type="Gene3D" id="3.30.420.10">
    <property type="entry name" value="Ribonuclease H-like superfamily/Ribonuclease H"/>
    <property type="match status" value="1"/>
</dbReference>
<comment type="catalytic activity">
    <reaction evidence="1">
        <text>Endonucleolytic cleavage to 5'-phosphomonoester.</text>
        <dbReference type="EC" id="3.1.26.4"/>
    </reaction>
</comment>
<dbReference type="AlphaFoldDB" id="A0A8H6TI90"/>
<keyword evidence="4" id="KW-0540">Nuclease</keyword>
<reference evidence="9" key="1">
    <citation type="submission" date="2020-05" db="EMBL/GenBank/DDBJ databases">
        <title>Mycena genomes resolve the evolution of fungal bioluminescence.</title>
        <authorList>
            <person name="Tsai I.J."/>
        </authorList>
    </citation>
    <scope>NUCLEOTIDE SEQUENCE</scope>
    <source>
        <strain evidence="9">110903Hualien_Pintung</strain>
    </source>
</reference>
<dbReference type="Proteomes" id="UP000613580">
    <property type="component" value="Unassembled WGS sequence"/>
</dbReference>
<dbReference type="GO" id="GO:0046872">
    <property type="term" value="F:metal ion binding"/>
    <property type="evidence" value="ECO:0007669"/>
    <property type="project" value="UniProtKB-KW"/>
</dbReference>
<sequence length="179" mass="20217">MPYALEVYADGACRRNGQHNAAAGAGVYFPRPLNRSHGFSRALPSHPTPTNQRAELSALILALELAIDRRNQLKNRPFFALTIHIDSQYAIDCLTKWLGTWERNGWRTFSGAPVQNRDLIQQAASLMDEIANNHGNVTFQWISRDKNINADYAANQACDEAELTLNQHQQRSGSYHSYY</sequence>
<keyword evidence="5" id="KW-0479">Metal-binding</keyword>
<dbReference type="OrthoDB" id="245563at2759"/>
<comment type="caution">
    <text evidence="9">The sequence shown here is derived from an EMBL/GenBank/DDBJ whole genome shotgun (WGS) entry which is preliminary data.</text>
</comment>
<evidence type="ECO:0000259" key="8">
    <source>
        <dbReference type="PROSITE" id="PS50879"/>
    </source>
</evidence>
<evidence type="ECO:0000313" key="10">
    <source>
        <dbReference type="Proteomes" id="UP000613580"/>
    </source>
</evidence>
<keyword evidence="10" id="KW-1185">Reference proteome</keyword>
<feature type="domain" description="RNase H type-1" evidence="8">
    <location>
        <begin position="1"/>
        <end position="167"/>
    </location>
</feature>
<dbReference type="InterPro" id="IPR002156">
    <property type="entry name" value="RNaseH_domain"/>
</dbReference>
<dbReference type="GO" id="GO:0043137">
    <property type="term" value="P:DNA replication, removal of RNA primer"/>
    <property type="evidence" value="ECO:0007669"/>
    <property type="project" value="TreeGrafter"/>
</dbReference>
<dbReference type="SUPFAM" id="SSF53098">
    <property type="entry name" value="Ribonuclease H-like"/>
    <property type="match status" value="1"/>
</dbReference>
<dbReference type="GO" id="GO:0004523">
    <property type="term" value="F:RNA-DNA hybrid ribonuclease activity"/>
    <property type="evidence" value="ECO:0007669"/>
    <property type="project" value="UniProtKB-EC"/>
</dbReference>
<dbReference type="EC" id="3.1.26.4" evidence="3"/>
<dbReference type="InterPro" id="IPR050092">
    <property type="entry name" value="RNase_H"/>
</dbReference>
<dbReference type="PANTHER" id="PTHR10642">
    <property type="entry name" value="RIBONUCLEASE H1"/>
    <property type="match status" value="1"/>
</dbReference>
<dbReference type="InterPro" id="IPR036397">
    <property type="entry name" value="RNaseH_sf"/>
</dbReference>
<comment type="similarity">
    <text evidence="2">Belongs to the RNase H family.</text>
</comment>
<proteinExistence type="inferred from homology"/>
<evidence type="ECO:0000256" key="7">
    <source>
        <dbReference type="ARBA" id="ARBA00022801"/>
    </source>
</evidence>
<organism evidence="9 10">
    <name type="scientific">Mycena chlorophos</name>
    <name type="common">Agaric fungus</name>
    <name type="synonym">Agaricus chlorophos</name>
    <dbReference type="NCBI Taxonomy" id="658473"/>
    <lineage>
        <taxon>Eukaryota</taxon>
        <taxon>Fungi</taxon>
        <taxon>Dikarya</taxon>
        <taxon>Basidiomycota</taxon>
        <taxon>Agaricomycotina</taxon>
        <taxon>Agaricomycetes</taxon>
        <taxon>Agaricomycetidae</taxon>
        <taxon>Agaricales</taxon>
        <taxon>Marasmiineae</taxon>
        <taxon>Mycenaceae</taxon>
        <taxon>Mycena</taxon>
    </lineage>
</organism>
<keyword evidence="7" id="KW-0378">Hydrolase</keyword>
<gene>
    <name evidence="9" type="ORF">HMN09_00328600</name>
</gene>
<dbReference type="PANTHER" id="PTHR10642:SF26">
    <property type="entry name" value="RIBONUCLEASE H1"/>
    <property type="match status" value="1"/>
</dbReference>
<evidence type="ECO:0000256" key="4">
    <source>
        <dbReference type="ARBA" id="ARBA00022722"/>
    </source>
</evidence>
<evidence type="ECO:0000313" key="9">
    <source>
        <dbReference type="EMBL" id="KAF7318203.1"/>
    </source>
</evidence>
<name>A0A8H6TI90_MYCCL</name>